<name>A0ABQ4XIR7_9ASTR</name>
<evidence type="ECO:0000313" key="2">
    <source>
        <dbReference type="EMBL" id="GJS64726.1"/>
    </source>
</evidence>
<dbReference type="Proteomes" id="UP001151760">
    <property type="component" value="Unassembled WGS sequence"/>
</dbReference>
<gene>
    <name evidence="2" type="ORF">Tco_0679290</name>
</gene>
<dbReference type="GO" id="GO:0003964">
    <property type="term" value="F:RNA-directed DNA polymerase activity"/>
    <property type="evidence" value="ECO:0007669"/>
    <property type="project" value="UniProtKB-KW"/>
</dbReference>
<dbReference type="CDD" id="cd01650">
    <property type="entry name" value="RT_nLTR_like"/>
    <property type="match status" value="1"/>
</dbReference>
<dbReference type="Pfam" id="PF00078">
    <property type="entry name" value="RVT_1"/>
    <property type="match status" value="1"/>
</dbReference>
<dbReference type="SUPFAM" id="SSF56672">
    <property type="entry name" value="DNA/RNA polymerases"/>
    <property type="match status" value="1"/>
</dbReference>
<evidence type="ECO:0000259" key="1">
    <source>
        <dbReference type="PROSITE" id="PS50878"/>
    </source>
</evidence>
<comment type="caution">
    <text evidence="2">The sequence shown here is derived from an EMBL/GenBank/DDBJ whole genome shotgun (WGS) entry which is preliminary data.</text>
</comment>
<dbReference type="PROSITE" id="PS50878">
    <property type="entry name" value="RT_POL"/>
    <property type="match status" value="1"/>
</dbReference>
<protein>
    <submittedName>
        <fullName evidence="2">RNA-directed DNA polymerase, eukaryota, reverse transcriptase zinc-binding domain protein</fullName>
    </submittedName>
</protein>
<feature type="domain" description="Reverse transcriptase" evidence="1">
    <location>
        <begin position="1"/>
        <end position="251"/>
    </location>
</feature>
<dbReference type="InterPro" id="IPR043502">
    <property type="entry name" value="DNA/RNA_pol_sf"/>
</dbReference>
<dbReference type="EMBL" id="BQNB010009525">
    <property type="protein sequence ID" value="GJS64726.1"/>
    <property type="molecule type" value="Genomic_DNA"/>
</dbReference>
<dbReference type="PANTHER" id="PTHR33116">
    <property type="entry name" value="REVERSE TRANSCRIPTASE ZINC-BINDING DOMAIN-CONTAINING PROTEIN-RELATED-RELATED"/>
    <property type="match status" value="1"/>
</dbReference>
<proteinExistence type="predicted"/>
<organism evidence="2 3">
    <name type="scientific">Tanacetum coccineum</name>
    <dbReference type="NCBI Taxonomy" id="301880"/>
    <lineage>
        <taxon>Eukaryota</taxon>
        <taxon>Viridiplantae</taxon>
        <taxon>Streptophyta</taxon>
        <taxon>Embryophyta</taxon>
        <taxon>Tracheophyta</taxon>
        <taxon>Spermatophyta</taxon>
        <taxon>Magnoliopsida</taxon>
        <taxon>eudicotyledons</taxon>
        <taxon>Gunneridae</taxon>
        <taxon>Pentapetalae</taxon>
        <taxon>asterids</taxon>
        <taxon>campanulids</taxon>
        <taxon>Asterales</taxon>
        <taxon>Asteraceae</taxon>
        <taxon>Asteroideae</taxon>
        <taxon>Anthemideae</taxon>
        <taxon>Anthemidinae</taxon>
        <taxon>Tanacetum</taxon>
    </lineage>
</organism>
<evidence type="ECO:0000313" key="3">
    <source>
        <dbReference type="Proteomes" id="UP001151760"/>
    </source>
</evidence>
<accession>A0ABQ4XIR7</accession>
<keyword evidence="2" id="KW-0695">RNA-directed DNA polymerase</keyword>
<dbReference type="PANTHER" id="PTHR33116:SF79">
    <property type="entry name" value="REVERSE TRANSCRIPTASE DOMAIN, ZINC FINGER, CCHC-TYPE-RELATED"/>
    <property type="match status" value="1"/>
</dbReference>
<keyword evidence="3" id="KW-1185">Reference proteome</keyword>
<keyword evidence="2" id="KW-0808">Transferase</keyword>
<reference evidence="2" key="1">
    <citation type="journal article" date="2022" name="Int. J. Mol. Sci.">
        <title>Draft Genome of Tanacetum Coccineum: Genomic Comparison of Closely Related Tanacetum-Family Plants.</title>
        <authorList>
            <person name="Yamashiro T."/>
            <person name="Shiraishi A."/>
            <person name="Nakayama K."/>
            <person name="Satake H."/>
        </authorList>
    </citation>
    <scope>NUCLEOTIDE SEQUENCE</scope>
</reference>
<sequence length="543" mass="61312">MVASDFRPISLIGAQYKIIAKVLANRLACVIDTIISHEQSAFIKNRQILDGPLMVNEVIQWCKRKKSKLMVFKIDFEKAFDSISWDFLIRVLQFMGFSDKWIKWISGCLSSASTSILINGSPSREFSIHRGLRQGDPLSPFLFIIAMEGLHVAMEDAMAASIYSGFCINNLSLSHLFFADDALFIGDWSSNNIKCLVAILDCFHKVSGLKINYHKSKLFGVGVSPNEISALAATTGCSPLASSFNYLGLPVDCNMSRVKSWDPIVEKFSSRLSRWRASLISFGGRATLISSVLGALGTYFFSLFPMPSLVDKKLESIRAKFFWGSTDSSHKVHWIRWKDVLASKDKGGLGIGSLYALNQALILKWRWRFLTNPHALWARLITAIYGHNKDPTSFFSHIKSKGVWSRIVGSINHLHEKNYIRLSSMKRQVNNGATTSFWYDSWADSSPLKSLFPRLFHLATNKDSSVRENWQNGWNLAWVRNSFSGYNASQLVILQNMISSIILNDSEDTWTWSLGGNFFTVRSARCQMDGEFLPDQGHSTRWN</sequence>
<dbReference type="InterPro" id="IPR000477">
    <property type="entry name" value="RT_dom"/>
</dbReference>
<keyword evidence="2" id="KW-0548">Nucleotidyltransferase</keyword>
<reference evidence="2" key="2">
    <citation type="submission" date="2022-01" db="EMBL/GenBank/DDBJ databases">
        <authorList>
            <person name="Yamashiro T."/>
            <person name="Shiraishi A."/>
            <person name="Satake H."/>
            <person name="Nakayama K."/>
        </authorList>
    </citation>
    <scope>NUCLEOTIDE SEQUENCE</scope>
</reference>